<organism evidence="1 2">
    <name type="scientific">Cronartium quercuum f. sp. fusiforme G11</name>
    <dbReference type="NCBI Taxonomy" id="708437"/>
    <lineage>
        <taxon>Eukaryota</taxon>
        <taxon>Fungi</taxon>
        <taxon>Dikarya</taxon>
        <taxon>Basidiomycota</taxon>
        <taxon>Pucciniomycotina</taxon>
        <taxon>Pucciniomycetes</taxon>
        <taxon>Pucciniales</taxon>
        <taxon>Coleosporiaceae</taxon>
        <taxon>Cronartium</taxon>
    </lineage>
</organism>
<protein>
    <submittedName>
        <fullName evidence="1">Uncharacterized protein</fullName>
    </submittedName>
</protein>
<reference evidence="1" key="1">
    <citation type="submission" date="2013-11" db="EMBL/GenBank/DDBJ databases">
        <title>Genome sequence of the fusiform rust pathogen reveals effectors for host alternation and coevolution with pine.</title>
        <authorList>
            <consortium name="DOE Joint Genome Institute"/>
            <person name="Smith K."/>
            <person name="Pendleton A."/>
            <person name="Kubisiak T."/>
            <person name="Anderson C."/>
            <person name="Salamov A."/>
            <person name="Aerts A."/>
            <person name="Riley R."/>
            <person name="Clum A."/>
            <person name="Lindquist E."/>
            <person name="Ence D."/>
            <person name="Campbell M."/>
            <person name="Kronenberg Z."/>
            <person name="Feau N."/>
            <person name="Dhillon B."/>
            <person name="Hamelin R."/>
            <person name="Burleigh J."/>
            <person name="Smith J."/>
            <person name="Yandell M."/>
            <person name="Nelson C."/>
            <person name="Grigoriev I."/>
            <person name="Davis J."/>
        </authorList>
    </citation>
    <scope>NUCLEOTIDE SEQUENCE</scope>
    <source>
        <strain evidence="1">G11</strain>
    </source>
</reference>
<keyword evidence="2" id="KW-1185">Reference proteome</keyword>
<comment type="caution">
    <text evidence="1">The sequence shown here is derived from an EMBL/GenBank/DDBJ whole genome shotgun (WGS) entry which is preliminary data.</text>
</comment>
<dbReference type="AlphaFoldDB" id="A0A9P6N7E1"/>
<sequence length="87" mass="9181">MTLPAKLTSWATVASKNASPIQIAERAIATPKPLPLNKVVNQFKPAQLIIYAPAGKSPFKGCSPKEVTDVVNRALASIEASLEGNPI</sequence>
<evidence type="ECO:0000313" key="1">
    <source>
        <dbReference type="EMBL" id="KAG0139112.1"/>
    </source>
</evidence>
<gene>
    <name evidence="1" type="ORF">CROQUDRAFT_703538</name>
</gene>
<evidence type="ECO:0000313" key="2">
    <source>
        <dbReference type="Proteomes" id="UP000886653"/>
    </source>
</evidence>
<accession>A0A9P6N7E1</accession>
<dbReference type="Proteomes" id="UP000886653">
    <property type="component" value="Unassembled WGS sequence"/>
</dbReference>
<proteinExistence type="predicted"/>
<name>A0A9P6N7E1_9BASI</name>
<dbReference type="EMBL" id="MU167799">
    <property type="protein sequence ID" value="KAG0139112.1"/>
    <property type="molecule type" value="Genomic_DNA"/>
</dbReference>